<evidence type="ECO:0000313" key="2">
    <source>
        <dbReference type="Proteomes" id="UP000281975"/>
    </source>
</evidence>
<keyword evidence="2" id="KW-1185">Reference proteome</keyword>
<sequence>MGTPCNHTRAAMRTIDNISCMAAGAERAPENRLTNLLTCPAVEVDKMPVTQRSDTPFLAFQTGPPR</sequence>
<proteinExistence type="predicted"/>
<gene>
    <name evidence="1" type="ORF">C7446_1845</name>
</gene>
<dbReference type="EMBL" id="RBIN01000005">
    <property type="protein sequence ID" value="RKR03324.1"/>
    <property type="molecule type" value="Genomic_DNA"/>
</dbReference>
<accession>A0A420WW32</accession>
<organism evidence="1 2">
    <name type="scientific">Kushneria sinocarnis</name>
    <dbReference type="NCBI Taxonomy" id="595502"/>
    <lineage>
        <taxon>Bacteria</taxon>
        <taxon>Pseudomonadati</taxon>
        <taxon>Pseudomonadota</taxon>
        <taxon>Gammaproteobacteria</taxon>
        <taxon>Oceanospirillales</taxon>
        <taxon>Halomonadaceae</taxon>
        <taxon>Kushneria</taxon>
    </lineage>
</organism>
<name>A0A420WW32_9GAMM</name>
<dbReference type="AlphaFoldDB" id="A0A420WW32"/>
<dbReference type="Proteomes" id="UP000281975">
    <property type="component" value="Unassembled WGS sequence"/>
</dbReference>
<comment type="caution">
    <text evidence="1">The sequence shown here is derived from an EMBL/GenBank/DDBJ whole genome shotgun (WGS) entry which is preliminary data.</text>
</comment>
<evidence type="ECO:0000313" key="1">
    <source>
        <dbReference type="EMBL" id="RKR03324.1"/>
    </source>
</evidence>
<reference evidence="1 2" key="1">
    <citation type="submission" date="2018-10" db="EMBL/GenBank/DDBJ databases">
        <title>Genomic Encyclopedia of Type Strains, Phase IV (KMG-IV): sequencing the most valuable type-strain genomes for metagenomic binning, comparative biology and taxonomic classification.</title>
        <authorList>
            <person name="Goeker M."/>
        </authorList>
    </citation>
    <scope>NUCLEOTIDE SEQUENCE [LARGE SCALE GENOMIC DNA]</scope>
    <source>
        <strain evidence="1 2">DSM 23229</strain>
    </source>
</reference>
<protein>
    <submittedName>
        <fullName evidence="1">Uncharacterized protein</fullName>
    </submittedName>
</protein>